<dbReference type="Proteomes" id="UP001178507">
    <property type="component" value="Unassembled WGS sequence"/>
</dbReference>
<name>A0AA36NAU2_9DINO</name>
<dbReference type="InterPro" id="IPR036770">
    <property type="entry name" value="Ankyrin_rpt-contain_sf"/>
</dbReference>
<dbReference type="SUPFAM" id="SSF48403">
    <property type="entry name" value="Ankyrin repeat"/>
    <property type="match status" value="1"/>
</dbReference>
<dbReference type="Pfam" id="PF12796">
    <property type="entry name" value="Ank_2"/>
    <property type="match status" value="1"/>
</dbReference>
<dbReference type="EMBL" id="CAUJNA010003241">
    <property type="protein sequence ID" value="CAJ1396726.1"/>
    <property type="molecule type" value="Genomic_DNA"/>
</dbReference>
<sequence length="269" mass="29083">MVIRPETSEEGPLLALGSGALYEVMFERVAIRSAPSTAATTLEIKQKGDALELFAWDESRLWRQCPADTLCNTAGWVMLDHPDFGPLVRPKGAPFCGTALAPLCRAAAEAQLAELRRFLRAGCDPCTCDAGGSSALALAAQEDARDCVVYLIEAGAVVSAEQGEQALRAAAEPGTAALIQALLGHQVTDTAALEDALTDLTLDARLTADRWVKLKVEGTFPPMLVYNPEGTCARCLMHSPLAQREALFPSIKRYNFALCFWWVFLASRR</sequence>
<gene>
    <name evidence="1" type="ORF">EVOR1521_LOCUS20898</name>
</gene>
<evidence type="ECO:0000313" key="1">
    <source>
        <dbReference type="EMBL" id="CAJ1396726.1"/>
    </source>
</evidence>
<dbReference type="Gene3D" id="1.25.40.20">
    <property type="entry name" value="Ankyrin repeat-containing domain"/>
    <property type="match status" value="1"/>
</dbReference>
<organism evidence="1 2">
    <name type="scientific">Effrenium voratum</name>
    <dbReference type="NCBI Taxonomy" id="2562239"/>
    <lineage>
        <taxon>Eukaryota</taxon>
        <taxon>Sar</taxon>
        <taxon>Alveolata</taxon>
        <taxon>Dinophyceae</taxon>
        <taxon>Suessiales</taxon>
        <taxon>Symbiodiniaceae</taxon>
        <taxon>Effrenium</taxon>
    </lineage>
</organism>
<proteinExistence type="predicted"/>
<reference evidence="1" key="1">
    <citation type="submission" date="2023-08" db="EMBL/GenBank/DDBJ databases">
        <authorList>
            <person name="Chen Y."/>
            <person name="Shah S."/>
            <person name="Dougan E. K."/>
            <person name="Thang M."/>
            <person name="Chan C."/>
        </authorList>
    </citation>
    <scope>NUCLEOTIDE SEQUENCE</scope>
</reference>
<protein>
    <submittedName>
        <fullName evidence="1">Uncharacterized protein</fullName>
    </submittedName>
</protein>
<keyword evidence="2" id="KW-1185">Reference proteome</keyword>
<comment type="caution">
    <text evidence="1">The sequence shown here is derived from an EMBL/GenBank/DDBJ whole genome shotgun (WGS) entry which is preliminary data.</text>
</comment>
<dbReference type="AlphaFoldDB" id="A0AA36NAU2"/>
<accession>A0AA36NAU2</accession>
<evidence type="ECO:0000313" key="2">
    <source>
        <dbReference type="Proteomes" id="UP001178507"/>
    </source>
</evidence>
<dbReference type="InterPro" id="IPR002110">
    <property type="entry name" value="Ankyrin_rpt"/>
</dbReference>